<gene>
    <name evidence="1" type="ORF">S06H3_30540</name>
</gene>
<feature type="non-terminal residue" evidence="1">
    <location>
        <position position="99"/>
    </location>
</feature>
<sequence length="99" mass="10734">MTSIKNRLAKKVISFLAATLLVSAAGALAQESSMRVAIEEGKKYAGTTIVVPWEAGLQMQAPKTIVPQWEKKTGMKVRLVGMDYNALHDKQIAEFLAGS</sequence>
<organism evidence="1">
    <name type="scientific">marine sediment metagenome</name>
    <dbReference type="NCBI Taxonomy" id="412755"/>
    <lineage>
        <taxon>unclassified sequences</taxon>
        <taxon>metagenomes</taxon>
        <taxon>ecological metagenomes</taxon>
    </lineage>
</organism>
<comment type="caution">
    <text evidence="1">The sequence shown here is derived from an EMBL/GenBank/DDBJ whole genome shotgun (WGS) entry which is preliminary data.</text>
</comment>
<reference evidence="1" key="1">
    <citation type="journal article" date="2014" name="Front. Microbiol.">
        <title>High frequency of phylogenetically diverse reductive dehalogenase-homologous genes in deep subseafloor sedimentary metagenomes.</title>
        <authorList>
            <person name="Kawai M."/>
            <person name="Futagami T."/>
            <person name="Toyoda A."/>
            <person name="Takaki Y."/>
            <person name="Nishi S."/>
            <person name="Hori S."/>
            <person name="Arai W."/>
            <person name="Tsubouchi T."/>
            <person name="Morono Y."/>
            <person name="Uchiyama I."/>
            <person name="Ito T."/>
            <person name="Fujiyama A."/>
            <person name="Inagaki F."/>
            <person name="Takami H."/>
        </authorList>
    </citation>
    <scope>NUCLEOTIDE SEQUENCE</scope>
    <source>
        <strain evidence="1">Expedition CK06-06</strain>
    </source>
</reference>
<proteinExistence type="predicted"/>
<evidence type="ECO:0000313" key="1">
    <source>
        <dbReference type="EMBL" id="GAI29656.1"/>
    </source>
</evidence>
<dbReference type="AlphaFoldDB" id="X1NHG8"/>
<protein>
    <submittedName>
        <fullName evidence="1">Uncharacterized protein</fullName>
    </submittedName>
</protein>
<dbReference type="SUPFAM" id="SSF53850">
    <property type="entry name" value="Periplasmic binding protein-like II"/>
    <property type="match status" value="1"/>
</dbReference>
<dbReference type="EMBL" id="BARV01017991">
    <property type="protein sequence ID" value="GAI29656.1"/>
    <property type="molecule type" value="Genomic_DNA"/>
</dbReference>
<name>X1NHG8_9ZZZZ</name>
<accession>X1NHG8</accession>
<dbReference type="Gene3D" id="3.40.190.10">
    <property type="entry name" value="Periplasmic binding protein-like II"/>
    <property type="match status" value="1"/>
</dbReference>